<dbReference type="GO" id="GO:0003677">
    <property type="term" value="F:DNA binding"/>
    <property type="evidence" value="ECO:0007669"/>
    <property type="project" value="InterPro"/>
</dbReference>
<evidence type="ECO:0000256" key="2">
    <source>
        <dbReference type="ARBA" id="ARBA00023015"/>
    </source>
</evidence>
<evidence type="ECO:0000313" key="7">
    <source>
        <dbReference type="Proteomes" id="UP000249819"/>
    </source>
</evidence>
<dbReference type="InterPro" id="IPR014284">
    <property type="entry name" value="RNA_pol_sigma-70_dom"/>
</dbReference>
<proteinExistence type="inferred from homology"/>
<comment type="similarity">
    <text evidence="1">Belongs to the sigma-70 factor family. ECF subfamily.</text>
</comment>
<reference evidence="6 7" key="1">
    <citation type="submission" date="2018-06" db="EMBL/GenBank/DDBJ databases">
        <title>Genomic Encyclopedia of Archaeal and Bacterial Type Strains, Phase II (KMG-II): from individual species to whole genera.</title>
        <authorList>
            <person name="Goeker M."/>
        </authorList>
    </citation>
    <scope>NUCLEOTIDE SEQUENCE [LARGE SCALE GENOMIC DNA]</scope>
    <source>
        <strain evidence="6 7">DSM 29821</strain>
    </source>
</reference>
<dbReference type="Gene3D" id="1.10.1740.10">
    <property type="match status" value="1"/>
</dbReference>
<dbReference type="InterPro" id="IPR013325">
    <property type="entry name" value="RNA_pol_sigma_r2"/>
</dbReference>
<dbReference type="SUPFAM" id="SSF88659">
    <property type="entry name" value="Sigma3 and sigma4 domains of RNA polymerase sigma factors"/>
    <property type="match status" value="1"/>
</dbReference>
<dbReference type="CDD" id="cd06171">
    <property type="entry name" value="Sigma70_r4"/>
    <property type="match status" value="1"/>
</dbReference>
<evidence type="ECO:0000256" key="4">
    <source>
        <dbReference type="ARBA" id="ARBA00023163"/>
    </source>
</evidence>
<keyword evidence="2" id="KW-0805">Transcription regulation</keyword>
<evidence type="ECO:0000256" key="3">
    <source>
        <dbReference type="ARBA" id="ARBA00023082"/>
    </source>
</evidence>
<gene>
    <name evidence="6" type="ORF">CLV59_10467</name>
</gene>
<dbReference type="InterPro" id="IPR013324">
    <property type="entry name" value="RNA_pol_sigma_r3/r4-like"/>
</dbReference>
<dbReference type="InterPro" id="IPR039425">
    <property type="entry name" value="RNA_pol_sigma-70-like"/>
</dbReference>
<name>A0A327VZD3_9BACT</name>
<dbReference type="InterPro" id="IPR013249">
    <property type="entry name" value="RNA_pol_sigma70_r4_t2"/>
</dbReference>
<dbReference type="GO" id="GO:0016987">
    <property type="term" value="F:sigma factor activity"/>
    <property type="evidence" value="ECO:0007669"/>
    <property type="project" value="UniProtKB-KW"/>
</dbReference>
<evidence type="ECO:0000259" key="5">
    <source>
        <dbReference type="Pfam" id="PF08281"/>
    </source>
</evidence>
<keyword evidence="7" id="KW-1185">Reference proteome</keyword>
<dbReference type="SUPFAM" id="SSF88946">
    <property type="entry name" value="Sigma2 domain of RNA polymerase sigma factors"/>
    <property type="match status" value="1"/>
</dbReference>
<dbReference type="EMBL" id="QLMA01000004">
    <property type="protein sequence ID" value="RAJ81842.1"/>
    <property type="molecule type" value="Genomic_DNA"/>
</dbReference>
<dbReference type="RefSeq" id="WP_111592406.1">
    <property type="nucleotide sequence ID" value="NZ_QLMA01000004.1"/>
</dbReference>
<dbReference type="InterPro" id="IPR036388">
    <property type="entry name" value="WH-like_DNA-bd_sf"/>
</dbReference>
<dbReference type="Pfam" id="PF08281">
    <property type="entry name" value="Sigma70_r4_2"/>
    <property type="match status" value="1"/>
</dbReference>
<evidence type="ECO:0000256" key="1">
    <source>
        <dbReference type="ARBA" id="ARBA00010641"/>
    </source>
</evidence>
<dbReference type="GO" id="GO:0006352">
    <property type="term" value="P:DNA-templated transcription initiation"/>
    <property type="evidence" value="ECO:0007669"/>
    <property type="project" value="InterPro"/>
</dbReference>
<feature type="domain" description="RNA polymerase sigma factor 70 region 4 type 2" evidence="5">
    <location>
        <begin position="128"/>
        <end position="177"/>
    </location>
</feature>
<dbReference type="AlphaFoldDB" id="A0A327VZD3"/>
<evidence type="ECO:0000313" key="6">
    <source>
        <dbReference type="EMBL" id="RAJ81842.1"/>
    </source>
</evidence>
<dbReference type="Proteomes" id="UP000249819">
    <property type="component" value="Unassembled WGS sequence"/>
</dbReference>
<keyword evidence="4" id="KW-0804">Transcription</keyword>
<protein>
    <submittedName>
        <fullName evidence="6">RNA polymerase sigma-70 factor (ECF subfamily)</fullName>
    </submittedName>
</protein>
<comment type="caution">
    <text evidence="6">The sequence shown here is derived from an EMBL/GenBank/DDBJ whole genome shotgun (WGS) entry which is preliminary data.</text>
</comment>
<dbReference type="OrthoDB" id="9150024at2"/>
<dbReference type="PANTHER" id="PTHR43133">
    <property type="entry name" value="RNA POLYMERASE ECF-TYPE SIGMA FACTO"/>
    <property type="match status" value="1"/>
</dbReference>
<dbReference type="Gene3D" id="1.10.10.10">
    <property type="entry name" value="Winged helix-like DNA-binding domain superfamily/Winged helix DNA-binding domain"/>
    <property type="match status" value="1"/>
</dbReference>
<organism evidence="6 7">
    <name type="scientific">Chitinophaga dinghuensis</name>
    <dbReference type="NCBI Taxonomy" id="1539050"/>
    <lineage>
        <taxon>Bacteria</taxon>
        <taxon>Pseudomonadati</taxon>
        <taxon>Bacteroidota</taxon>
        <taxon>Chitinophagia</taxon>
        <taxon>Chitinophagales</taxon>
        <taxon>Chitinophagaceae</taxon>
        <taxon>Chitinophaga</taxon>
    </lineage>
</organism>
<sequence>MLSGNRHTDDAWLQLKAGNEKALLLLYDNHFLGLLNYGSKFTASKEQVHECITQVLIELWDKRHTLPEVENVRSYLLTCVRRKLLAEQEASKLRERNHLTYTVNEDASEVSYEQLLIENQTRADQISKLKAAFDKLTPRQKELLKMKYFDDLSYEEIAIQAGITKRTAYNIIHDGLKILREELYPPGTEGNPNHLPLIIALLAVLYS</sequence>
<keyword evidence="3" id="KW-0731">Sigma factor</keyword>
<dbReference type="PANTHER" id="PTHR43133:SF46">
    <property type="entry name" value="RNA POLYMERASE SIGMA-70 FACTOR ECF SUBFAMILY"/>
    <property type="match status" value="1"/>
</dbReference>
<accession>A0A327VZD3</accession>
<dbReference type="NCBIfam" id="TIGR02937">
    <property type="entry name" value="sigma70-ECF"/>
    <property type="match status" value="1"/>
</dbReference>